<sequence length="140" mass="16027">MNAIPANATAWNANAAALEALNPVHDAIQLPAEDDTNAIEMVMEEMMLDPPSVYNRLYWSYRLPDDLVEELDNIGIPRHFLYRRKGRACPWVENGVKCCECRPQSNGDWQRHLEAHVGKALDIRRRDALARHLRCRHGQA</sequence>
<evidence type="ECO:0000313" key="2">
    <source>
        <dbReference type="Proteomes" id="UP000076722"/>
    </source>
</evidence>
<reference evidence="1 2" key="1">
    <citation type="journal article" date="2016" name="Mol. Biol. Evol.">
        <title>Comparative Genomics of Early-Diverging Mushroom-Forming Fungi Provides Insights into the Origins of Lignocellulose Decay Capabilities.</title>
        <authorList>
            <person name="Nagy L.G."/>
            <person name="Riley R."/>
            <person name="Tritt A."/>
            <person name="Adam C."/>
            <person name="Daum C."/>
            <person name="Floudas D."/>
            <person name="Sun H."/>
            <person name="Yadav J.S."/>
            <person name="Pangilinan J."/>
            <person name="Larsson K.H."/>
            <person name="Matsuura K."/>
            <person name="Barry K."/>
            <person name="Labutti K."/>
            <person name="Kuo R."/>
            <person name="Ohm R.A."/>
            <person name="Bhattacharya S.S."/>
            <person name="Shirouzu T."/>
            <person name="Yoshinaga Y."/>
            <person name="Martin F.M."/>
            <person name="Grigoriev I.V."/>
            <person name="Hibbett D.S."/>
        </authorList>
    </citation>
    <scope>NUCLEOTIDE SEQUENCE [LARGE SCALE GENOMIC DNA]</scope>
    <source>
        <strain evidence="1 2">HHB9708</strain>
    </source>
</reference>
<dbReference type="AlphaFoldDB" id="A0A164PHG7"/>
<dbReference type="EMBL" id="KV419434">
    <property type="protein sequence ID" value="KZS88732.1"/>
    <property type="molecule type" value="Genomic_DNA"/>
</dbReference>
<dbReference type="Proteomes" id="UP000076722">
    <property type="component" value="Unassembled WGS sequence"/>
</dbReference>
<accession>A0A164PHG7</accession>
<keyword evidence="2" id="KW-1185">Reference proteome</keyword>
<protein>
    <submittedName>
        <fullName evidence="1">Uncharacterized protein</fullName>
    </submittedName>
</protein>
<organism evidence="1 2">
    <name type="scientific">Sistotremastrum niveocremeum HHB9708</name>
    <dbReference type="NCBI Taxonomy" id="1314777"/>
    <lineage>
        <taxon>Eukaryota</taxon>
        <taxon>Fungi</taxon>
        <taxon>Dikarya</taxon>
        <taxon>Basidiomycota</taxon>
        <taxon>Agaricomycotina</taxon>
        <taxon>Agaricomycetes</taxon>
        <taxon>Sistotremastrales</taxon>
        <taxon>Sistotremastraceae</taxon>
        <taxon>Sertulicium</taxon>
        <taxon>Sertulicium niveocremeum</taxon>
    </lineage>
</organism>
<name>A0A164PHG7_9AGAM</name>
<proteinExistence type="predicted"/>
<evidence type="ECO:0000313" key="1">
    <source>
        <dbReference type="EMBL" id="KZS88732.1"/>
    </source>
</evidence>
<gene>
    <name evidence="1" type="ORF">SISNIDRAFT_530980</name>
</gene>